<comment type="caution">
    <text evidence="2">The sequence shown here is derived from an EMBL/GenBank/DDBJ whole genome shotgun (WGS) entry which is preliminary data.</text>
</comment>
<dbReference type="PANTHER" id="PTHR46999">
    <property type="entry name" value="ALPHA-GLUCAN WATER DIKINASE 1, CHLOROPLASTIC-RELATED"/>
    <property type="match status" value="1"/>
</dbReference>
<name>A0AAP0LCX8_9MAGN</name>
<keyword evidence="3" id="KW-1185">Reference proteome</keyword>
<dbReference type="InterPro" id="IPR027484">
    <property type="entry name" value="PInositol-4-P-5-kinase_N"/>
</dbReference>
<dbReference type="PANTHER" id="PTHR46999:SF4">
    <property type="entry name" value="ALPHA-GLUCAN WATER DIKINASE 2"/>
    <property type="match status" value="1"/>
</dbReference>
<evidence type="ECO:0000256" key="1">
    <source>
        <dbReference type="ARBA" id="ARBA00022737"/>
    </source>
</evidence>
<accession>A0AAP0LCX8</accession>
<reference evidence="2 3" key="1">
    <citation type="submission" date="2024-01" db="EMBL/GenBank/DDBJ databases">
        <title>Genome assemblies of Stephania.</title>
        <authorList>
            <person name="Yang L."/>
        </authorList>
    </citation>
    <scope>NUCLEOTIDE SEQUENCE [LARGE SCALE GENOMIC DNA]</scope>
    <source>
        <strain evidence="2">YNDBR</strain>
        <tissue evidence="2">Leaf</tissue>
    </source>
</reference>
<dbReference type="EMBL" id="JBBNAF010000001">
    <property type="protein sequence ID" value="KAK9168756.1"/>
    <property type="molecule type" value="Genomic_DNA"/>
</dbReference>
<dbReference type="GO" id="GO:0016020">
    <property type="term" value="C:membrane"/>
    <property type="evidence" value="ECO:0007669"/>
    <property type="project" value="UniProtKB-ARBA"/>
</dbReference>
<protein>
    <submittedName>
        <fullName evidence="2">Uncharacterized protein</fullName>
    </submittedName>
</protein>
<dbReference type="SUPFAM" id="SSF48592">
    <property type="entry name" value="GroEL equatorial domain-like"/>
    <property type="match status" value="1"/>
</dbReference>
<dbReference type="AlphaFoldDB" id="A0AAP0LCX8"/>
<dbReference type="Pfam" id="PF02493">
    <property type="entry name" value="MORN"/>
    <property type="match status" value="2"/>
</dbReference>
<dbReference type="SUPFAM" id="SSF56104">
    <property type="entry name" value="SAICAR synthase-like"/>
    <property type="match status" value="1"/>
</dbReference>
<dbReference type="GO" id="GO:0005524">
    <property type="term" value="F:ATP binding"/>
    <property type="evidence" value="ECO:0007669"/>
    <property type="project" value="InterPro"/>
</dbReference>
<dbReference type="SUPFAM" id="SSF82185">
    <property type="entry name" value="Histone H3 K4-specific methyltransferase SET7/9 N-terminal domain"/>
    <property type="match status" value="1"/>
</dbReference>
<evidence type="ECO:0000313" key="3">
    <source>
        <dbReference type="Proteomes" id="UP001420932"/>
    </source>
</evidence>
<sequence length="430" mass="48534">MSAPVGLTDTVEPAFSCPGRTTSLDIFAYTEKELTNGQASLSSSDIAGFRVGEHLLPNGDLYSGSLLGNMPESSGKYIWSDGCIYEGEWRRGMRHGHGKTQWPSGAVYDLMLSLQLGIRNLREMFKIDAADYMMSICGNDALRVLSSPGKSGRVTKKLWRKNTKDKFVEVERFWRIFKEMIKLGVVYKLSEGIAKWLLDEIAPRATDAERSLMHGFNIDTELIEIYQNEGETAQPGVLVWLRLMACKQLKWNKNYNVKPREISAARDKFTSSLQRIYLNQPDHREIIRLIMETVGRGGHGDLGQRIRDEILLIQYAITKFAESFEMVPKTVAENVRLNSMEIIYSLYAEHAAGNSKVGINLEEGVCKDVSVLNVWDLYVTKAMMAERGPISRWLVLRSTQSKLIDTYIKEKHQGEITFGGKSRVGRGGMI</sequence>
<dbReference type="InterPro" id="IPR003409">
    <property type="entry name" value="MORN"/>
</dbReference>
<dbReference type="SMART" id="SM00698">
    <property type="entry name" value="MORN"/>
    <property type="match status" value="2"/>
</dbReference>
<dbReference type="Pfam" id="PF00118">
    <property type="entry name" value="Cpn60_TCP1"/>
    <property type="match status" value="1"/>
</dbReference>
<organism evidence="2 3">
    <name type="scientific">Stephania yunnanensis</name>
    <dbReference type="NCBI Taxonomy" id="152371"/>
    <lineage>
        <taxon>Eukaryota</taxon>
        <taxon>Viridiplantae</taxon>
        <taxon>Streptophyta</taxon>
        <taxon>Embryophyta</taxon>
        <taxon>Tracheophyta</taxon>
        <taxon>Spermatophyta</taxon>
        <taxon>Magnoliopsida</taxon>
        <taxon>Ranunculales</taxon>
        <taxon>Menispermaceae</taxon>
        <taxon>Menispermoideae</taxon>
        <taxon>Cissampelideae</taxon>
        <taxon>Stephania</taxon>
    </lineage>
</organism>
<dbReference type="InterPro" id="IPR002423">
    <property type="entry name" value="Cpn60/GroEL/TCP-1"/>
</dbReference>
<dbReference type="Gene3D" id="1.10.560.10">
    <property type="entry name" value="GroEL-like equatorial domain"/>
    <property type="match status" value="1"/>
</dbReference>
<dbReference type="InterPro" id="IPR027413">
    <property type="entry name" value="GROEL-like_equatorial_sf"/>
</dbReference>
<dbReference type="Gene3D" id="3.30.800.10">
    <property type="entry name" value="Phosphatidylinositol Phosphate Kinase II Beta"/>
    <property type="match status" value="1"/>
</dbReference>
<dbReference type="Gene3D" id="2.20.110.10">
    <property type="entry name" value="Histone H3 K4-specific methyltransferase SET7/9 N-terminal domain"/>
    <property type="match status" value="1"/>
</dbReference>
<dbReference type="Proteomes" id="UP001420932">
    <property type="component" value="Unassembled WGS sequence"/>
</dbReference>
<keyword evidence="1" id="KW-0677">Repeat</keyword>
<proteinExistence type="predicted"/>
<gene>
    <name evidence="2" type="ORF">Syun_000896</name>
</gene>
<evidence type="ECO:0000313" key="2">
    <source>
        <dbReference type="EMBL" id="KAK9168756.1"/>
    </source>
</evidence>